<name>A0A0N5CKR9_THECL</name>
<dbReference type="Pfam" id="PF09759">
    <property type="entry name" value="Atx10homo_assoc"/>
    <property type="match status" value="1"/>
</dbReference>
<accession>A0A0N5CKR9</accession>
<reference evidence="4" key="1">
    <citation type="submission" date="2016-04" db="UniProtKB">
        <authorList>
            <consortium name="WormBaseParasite"/>
        </authorList>
    </citation>
    <scope>IDENTIFICATION</scope>
</reference>
<dbReference type="SUPFAM" id="SSF48371">
    <property type="entry name" value="ARM repeat"/>
    <property type="match status" value="1"/>
</dbReference>
<dbReference type="InterPro" id="IPR016024">
    <property type="entry name" value="ARM-type_fold"/>
</dbReference>
<dbReference type="Proteomes" id="UP000276776">
    <property type="component" value="Unassembled WGS sequence"/>
</dbReference>
<dbReference type="AlphaFoldDB" id="A0A0N5CKR9"/>
<evidence type="ECO:0000259" key="1">
    <source>
        <dbReference type="Pfam" id="PF09759"/>
    </source>
</evidence>
<dbReference type="EMBL" id="UYYF01000056">
    <property type="protein sequence ID" value="VDM95741.1"/>
    <property type="molecule type" value="Genomic_DNA"/>
</dbReference>
<reference evidence="2 3" key="2">
    <citation type="submission" date="2018-11" db="EMBL/GenBank/DDBJ databases">
        <authorList>
            <consortium name="Pathogen Informatics"/>
        </authorList>
    </citation>
    <scope>NUCLEOTIDE SEQUENCE [LARGE SCALE GENOMIC DNA]</scope>
</reference>
<gene>
    <name evidence="2" type="ORF">TCLT_LOCUS680</name>
</gene>
<sequence length="501" mass="57814">MWDSGFLDIAEIQHHKHDIQWIKSFRRSTVLSSFSSYINHYEVHQLRLFMHSILEAILENCKCDENFEINVEERERRKLLLQCLVNTANHSPKLVFALLLKLRSCADEFSDSCLKVMLRWYWLRNESLAAVISFSKPENGEMHYKIVYECCVLWNEVCHVIKKLEGNEVNSISKFSAESGISENNVQEAYETRTCRSWLIAIFSKFLEDNESFFSVCCENMESCSLDTFIDILDTVIEFGEEGSGVKLAIGNVKYVLSFLERALKIFGPLEYIETEIEEDENFNSNDIVRICILLEIILKLASLDSYRTVYVADTTALKLVLHVLEGVCFLSFHILHYEYCKQQGCKGNLKSEDKFASRPEINLTVRNASNVNCIRRFGEYLRKYENTKLIATIKMSSLELLGILCYLNDLNREYAGIHDGITLLLRCMYTCDNHDQFGRLYAIAALRHLVLGYAPNQLRLAQLAQEPSAVIDRDGLLKELGLRAVYDRKAKKIRLESIAK</sequence>
<organism evidence="4">
    <name type="scientific">Thelazia callipaeda</name>
    <name type="common">Oriental eyeworm</name>
    <name type="synonym">Parasitic nematode</name>
    <dbReference type="NCBI Taxonomy" id="103827"/>
    <lineage>
        <taxon>Eukaryota</taxon>
        <taxon>Metazoa</taxon>
        <taxon>Ecdysozoa</taxon>
        <taxon>Nematoda</taxon>
        <taxon>Chromadorea</taxon>
        <taxon>Rhabditida</taxon>
        <taxon>Spirurina</taxon>
        <taxon>Spiruromorpha</taxon>
        <taxon>Thelazioidea</taxon>
        <taxon>Thelaziidae</taxon>
        <taxon>Thelazia</taxon>
    </lineage>
</organism>
<evidence type="ECO:0000313" key="4">
    <source>
        <dbReference type="WBParaSite" id="TCLT_0000067901-mRNA-1"/>
    </source>
</evidence>
<evidence type="ECO:0000313" key="3">
    <source>
        <dbReference type="Proteomes" id="UP000276776"/>
    </source>
</evidence>
<protein>
    <submittedName>
        <fullName evidence="4">Atx10homo_assoc domain-containing protein</fullName>
    </submittedName>
</protein>
<keyword evidence="3" id="KW-1185">Reference proteome</keyword>
<evidence type="ECO:0000313" key="2">
    <source>
        <dbReference type="EMBL" id="VDM95741.1"/>
    </source>
</evidence>
<dbReference type="OrthoDB" id="379794at2759"/>
<feature type="domain" description="Ataxin-10" evidence="1">
    <location>
        <begin position="395"/>
        <end position="493"/>
    </location>
</feature>
<proteinExistence type="predicted"/>
<dbReference type="WBParaSite" id="TCLT_0000067901-mRNA-1">
    <property type="protein sequence ID" value="TCLT_0000067901-mRNA-1"/>
    <property type="gene ID" value="TCLT_0000067901"/>
</dbReference>
<dbReference type="InterPro" id="IPR019156">
    <property type="entry name" value="Ataxin-10_domain"/>
</dbReference>